<feature type="compositionally biased region" description="Basic and acidic residues" evidence="5">
    <location>
        <begin position="266"/>
        <end position="280"/>
    </location>
</feature>
<evidence type="ECO:0000256" key="3">
    <source>
        <dbReference type="ARBA" id="ARBA00023054"/>
    </source>
</evidence>
<evidence type="ECO:0000256" key="4">
    <source>
        <dbReference type="SAM" id="Coils"/>
    </source>
</evidence>
<feature type="region of interest" description="Disordered" evidence="5">
    <location>
        <begin position="223"/>
        <end position="311"/>
    </location>
</feature>
<reference evidence="7" key="1">
    <citation type="journal article" date="2017" name="bioRxiv">
        <title>Comparative analysis of the genomes of Stylophora pistillata and Acropora digitifera provides evidence for extensive differences between species of corals.</title>
        <authorList>
            <person name="Voolstra C.R."/>
            <person name="Li Y."/>
            <person name="Liew Y.J."/>
            <person name="Baumgarten S."/>
            <person name="Zoccola D."/>
            <person name="Flot J.-F."/>
            <person name="Tambutte S."/>
            <person name="Allemand D."/>
            <person name="Aranda M."/>
        </authorList>
    </citation>
    <scope>NUCLEOTIDE SEQUENCE [LARGE SCALE GENOMIC DNA]</scope>
</reference>
<sequence length="562" mass="63625">MLMYNNADKDDVKSLSLPGAYNEKISSLGTALHGFTRLKSLDLSRNSLITTEGLENQQTLESLNLYYNNISSLKDLHGLRNLANLKASEFDRHSSANPERPLERLPLPRSDMIHNLAPHPSVLEDDDVAVLDLITCTGGDLKQPRGISGSTARVPDAEDYTRDELHKMFPSIAGPTRHKSDLRASSQDLRAQKDRVYVHFADDKIRPSDNPNLKYTDETNANTTISTRGHFTPNPRVTNHITTPRGSTWSHDPRYAPEDPTSDRSVNYKDDFPRTQERGQDMSVPLSARSYELSPSRRLQPSPKQSQGPLADKCMGYTVTADTSGSLDQEGLLHKLLDLVDKYWNGSKSLHSHSKFQSLAQKLLSSYSPASMERAHLTPSHDNDKLQTELKERTAEISRLRDQMSQQQTELEQLRNKLKSHEGLKGSLDGASHELASVRSRLLEFQEENSALQSKITALEVTSHGASEQEKLIGELQHRNLSLQEQVKSLSQQVQQQNINLEQLQELTNMLQESHRSLVSTNDHLLRELDEARQRHQHEVHQMHWSYDNLKKTIDWLPNSVK</sequence>
<evidence type="ECO:0000256" key="2">
    <source>
        <dbReference type="ARBA" id="ARBA00022737"/>
    </source>
</evidence>
<feature type="compositionally biased region" description="Polar residues" evidence="5">
    <location>
        <begin position="223"/>
        <end position="250"/>
    </location>
</feature>
<keyword evidence="2" id="KW-0677">Repeat</keyword>
<dbReference type="InterPro" id="IPR032675">
    <property type="entry name" value="LRR_dom_sf"/>
</dbReference>
<gene>
    <name evidence="6" type="primary">CEP72</name>
    <name evidence="6" type="ORF">AWC38_SpisGene12039</name>
</gene>
<dbReference type="Proteomes" id="UP000225706">
    <property type="component" value="Unassembled WGS sequence"/>
</dbReference>
<evidence type="ECO:0000313" key="6">
    <source>
        <dbReference type="EMBL" id="PFX23418.1"/>
    </source>
</evidence>
<feature type="coiled-coil region" evidence="4">
    <location>
        <begin position="383"/>
        <end position="535"/>
    </location>
</feature>
<comment type="caution">
    <text evidence="6">The sequence shown here is derived from an EMBL/GenBank/DDBJ whole genome shotgun (WGS) entry which is preliminary data.</text>
</comment>
<accession>A0A2B4S4D4</accession>
<dbReference type="EMBL" id="LSMT01000208">
    <property type="protein sequence ID" value="PFX23418.1"/>
    <property type="molecule type" value="Genomic_DNA"/>
</dbReference>
<protein>
    <submittedName>
        <fullName evidence="6">Centrosomal protein of 72 kDa</fullName>
    </submittedName>
</protein>
<evidence type="ECO:0000256" key="1">
    <source>
        <dbReference type="ARBA" id="ARBA00022614"/>
    </source>
</evidence>
<dbReference type="SUPFAM" id="SSF52058">
    <property type="entry name" value="L domain-like"/>
    <property type="match status" value="1"/>
</dbReference>
<dbReference type="InterPro" id="IPR001611">
    <property type="entry name" value="Leu-rich_rpt"/>
</dbReference>
<dbReference type="PANTHER" id="PTHR23311:SF5">
    <property type="entry name" value="CENTROSOMAL PROTEIN OF 72 KDA"/>
    <property type="match status" value="1"/>
</dbReference>
<name>A0A2B4S4D4_STYPI</name>
<dbReference type="AlphaFoldDB" id="A0A2B4S4D4"/>
<keyword evidence="7" id="KW-1185">Reference proteome</keyword>
<evidence type="ECO:0000256" key="5">
    <source>
        <dbReference type="SAM" id="MobiDB-lite"/>
    </source>
</evidence>
<proteinExistence type="predicted"/>
<dbReference type="STRING" id="50429.A0A2B4S4D4"/>
<dbReference type="Gene3D" id="3.80.10.10">
    <property type="entry name" value="Ribonuclease Inhibitor"/>
    <property type="match status" value="1"/>
</dbReference>
<feature type="compositionally biased region" description="Polar residues" evidence="5">
    <location>
        <begin position="297"/>
        <end position="308"/>
    </location>
</feature>
<keyword evidence="3 4" id="KW-0175">Coiled coil</keyword>
<organism evidence="6 7">
    <name type="scientific">Stylophora pistillata</name>
    <name type="common">Smooth cauliflower coral</name>
    <dbReference type="NCBI Taxonomy" id="50429"/>
    <lineage>
        <taxon>Eukaryota</taxon>
        <taxon>Metazoa</taxon>
        <taxon>Cnidaria</taxon>
        <taxon>Anthozoa</taxon>
        <taxon>Hexacorallia</taxon>
        <taxon>Scleractinia</taxon>
        <taxon>Astrocoeniina</taxon>
        <taxon>Pocilloporidae</taxon>
        <taxon>Stylophora</taxon>
    </lineage>
</organism>
<dbReference type="PANTHER" id="PTHR23311">
    <property type="entry name" value="HEAT SHOCK REGULATED 2"/>
    <property type="match status" value="1"/>
</dbReference>
<keyword evidence="1" id="KW-0433">Leucine-rich repeat</keyword>
<dbReference type="PROSITE" id="PS51450">
    <property type="entry name" value="LRR"/>
    <property type="match status" value="2"/>
</dbReference>
<dbReference type="Gene3D" id="1.10.287.1490">
    <property type="match status" value="1"/>
</dbReference>
<dbReference type="InterPro" id="IPR055320">
    <property type="entry name" value="CEP72-like"/>
</dbReference>
<evidence type="ECO:0000313" key="7">
    <source>
        <dbReference type="Proteomes" id="UP000225706"/>
    </source>
</evidence>
<dbReference type="OrthoDB" id="676979at2759"/>